<reference evidence="2 3" key="1">
    <citation type="journal article" date="2018" name="New Phytol.">
        <title>Comparative genomics and transcriptomics depict ericoid mycorrhizal fungi as versatile saprotrophs and plant mutualists.</title>
        <authorList>
            <person name="Martino E."/>
            <person name="Morin E."/>
            <person name="Grelet G.A."/>
            <person name="Kuo A."/>
            <person name="Kohler A."/>
            <person name="Daghino S."/>
            <person name="Barry K.W."/>
            <person name="Cichocki N."/>
            <person name="Clum A."/>
            <person name="Dockter R.B."/>
            <person name="Hainaut M."/>
            <person name="Kuo R.C."/>
            <person name="LaButti K."/>
            <person name="Lindahl B.D."/>
            <person name="Lindquist E.A."/>
            <person name="Lipzen A."/>
            <person name="Khouja H.R."/>
            <person name="Magnuson J."/>
            <person name="Murat C."/>
            <person name="Ohm R.A."/>
            <person name="Singer S.W."/>
            <person name="Spatafora J.W."/>
            <person name="Wang M."/>
            <person name="Veneault-Fourrey C."/>
            <person name="Henrissat B."/>
            <person name="Grigoriev I.V."/>
            <person name="Martin F.M."/>
            <person name="Perotto S."/>
        </authorList>
    </citation>
    <scope>NUCLEOTIDE SEQUENCE [LARGE SCALE GENOMIC DNA]</scope>
    <source>
        <strain evidence="2 3">ATCC 22711</strain>
    </source>
</reference>
<dbReference type="InterPro" id="IPR019416">
    <property type="entry name" value="NCBP3"/>
</dbReference>
<name>A0A2T3B1E3_AMORE</name>
<dbReference type="PANTHER" id="PTHR16291">
    <property type="entry name" value="NUCLEAR CAP-BINDING PROTEIN SUBUNIT 3"/>
    <property type="match status" value="1"/>
</dbReference>
<evidence type="ECO:0000256" key="1">
    <source>
        <dbReference type="SAM" id="MobiDB-lite"/>
    </source>
</evidence>
<dbReference type="GO" id="GO:0003729">
    <property type="term" value="F:mRNA binding"/>
    <property type="evidence" value="ECO:0007669"/>
    <property type="project" value="InterPro"/>
</dbReference>
<dbReference type="Pfam" id="PF10309">
    <property type="entry name" value="NCBP3"/>
    <property type="match status" value="1"/>
</dbReference>
<dbReference type="Gene3D" id="3.30.70.330">
    <property type="match status" value="1"/>
</dbReference>
<evidence type="ECO:0000313" key="3">
    <source>
        <dbReference type="Proteomes" id="UP000241818"/>
    </source>
</evidence>
<dbReference type="AlphaFoldDB" id="A0A2T3B1E3"/>
<dbReference type="RefSeq" id="XP_024720732.1">
    <property type="nucleotide sequence ID" value="XM_024862617.1"/>
</dbReference>
<accession>A0A2T3B1E3</accession>
<feature type="compositionally biased region" description="Basic and acidic residues" evidence="1">
    <location>
        <begin position="173"/>
        <end position="204"/>
    </location>
</feature>
<feature type="region of interest" description="Disordered" evidence="1">
    <location>
        <begin position="173"/>
        <end position="218"/>
    </location>
</feature>
<feature type="compositionally biased region" description="Basic and acidic residues" evidence="1">
    <location>
        <begin position="266"/>
        <end position="277"/>
    </location>
</feature>
<dbReference type="PANTHER" id="PTHR16291:SF0">
    <property type="entry name" value="NUCLEAR CAP-BINDING PROTEIN SUBUNIT 3"/>
    <property type="match status" value="1"/>
</dbReference>
<dbReference type="GO" id="GO:0000340">
    <property type="term" value="F:RNA 7-methylguanosine cap binding"/>
    <property type="evidence" value="ECO:0007669"/>
    <property type="project" value="InterPro"/>
</dbReference>
<evidence type="ECO:0008006" key="4">
    <source>
        <dbReference type="Google" id="ProtNLM"/>
    </source>
</evidence>
<proteinExistence type="predicted"/>
<dbReference type="EMBL" id="KZ679011">
    <property type="protein sequence ID" value="PSS18380.1"/>
    <property type="molecule type" value="Genomic_DNA"/>
</dbReference>
<feature type="compositionally biased region" description="Basic and acidic residues" evidence="1">
    <location>
        <begin position="296"/>
        <end position="315"/>
    </location>
</feature>
<dbReference type="GO" id="GO:0005634">
    <property type="term" value="C:nucleus"/>
    <property type="evidence" value="ECO:0007669"/>
    <property type="project" value="TreeGrafter"/>
</dbReference>
<sequence>MATDMDIDMDLDVGLVDEDMAVPEIEITPEPDQQMPSEAKPNDTSGEDALQPAPQKVHIRGLDDLTTKDIKLFASEYFSAYTPTNIEWIDDTSANLVYETPDIAQEALLAFAAAEISDISPIPILQTVPAKPPPLHPQTKLEVRLAVLGDRKQAGARERSRFYLFNPQYDPAERRKGAGYRGETRYRDRDDGGYRSQRYDDRENRKRRNGDAESGFDASLYDDDEAALAHRAARKKARRDSTSSGSDYRGQNSRRARFRGAAGKELFPDRVDRDSGRLRNRSASPVRGSDGFEETVESRDVGKRRRDNAASKNRESAQTIKARLRETASPKELFPHKIGVSHHRSDAFDAADTTADLFAKQMSVPFMDGSSDRHPTNDSLASRISRRPDSELGRLNIRGVAKASATQDFTIKGIAPNPGVKELFPSRGNAGKELFAERLEGRGLRRQKAEDLFY</sequence>
<feature type="region of interest" description="Disordered" evidence="1">
    <location>
        <begin position="231"/>
        <end position="319"/>
    </location>
</feature>
<dbReference type="InterPro" id="IPR012677">
    <property type="entry name" value="Nucleotide-bd_a/b_plait_sf"/>
</dbReference>
<gene>
    <name evidence="2" type="ORF">M430DRAFT_139538</name>
</gene>
<feature type="compositionally biased region" description="Polar residues" evidence="1">
    <location>
        <begin position="242"/>
        <end position="251"/>
    </location>
</feature>
<protein>
    <recommendedName>
        <fullName evidence="4">Nuclear cap-binding protein subunit 3</fullName>
    </recommendedName>
</protein>
<keyword evidence="3" id="KW-1185">Reference proteome</keyword>
<feature type="region of interest" description="Disordered" evidence="1">
    <location>
        <begin position="18"/>
        <end position="51"/>
    </location>
</feature>
<evidence type="ECO:0000313" key="2">
    <source>
        <dbReference type="EMBL" id="PSS18380.1"/>
    </source>
</evidence>
<dbReference type="InParanoid" id="A0A2T3B1E3"/>
<dbReference type="OrthoDB" id="422106at2759"/>
<dbReference type="GeneID" id="36570698"/>
<dbReference type="Proteomes" id="UP000241818">
    <property type="component" value="Unassembled WGS sequence"/>
</dbReference>
<organism evidence="2 3">
    <name type="scientific">Amorphotheca resinae ATCC 22711</name>
    <dbReference type="NCBI Taxonomy" id="857342"/>
    <lineage>
        <taxon>Eukaryota</taxon>
        <taxon>Fungi</taxon>
        <taxon>Dikarya</taxon>
        <taxon>Ascomycota</taxon>
        <taxon>Pezizomycotina</taxon>
        <taxon>Leotiomycetes</taxon>
        <taxon>Helotiales</taxon>
        <taxon>Amorphothecaceae</taxon>
        <taxon>Amorphotheca</taxon>
    </lineage>
</organism>